<dbReference type="GO" id="GO:0006508">
    <property type="term" value="P:proteolysis"/>
    <property type="evidence" value="ECO:0007669"/>
    <property type="project" value="InterPro"/>
</dbReference>
<accession>A0A0F9B0D7</accession>
<proteinExistence type="predicted"/>
<feature type="domain" description="Tail specific protease" evidence="1">
    <location>
        <begin position="1"/>
        <end position="46"/>
    </location>
</feature>
<name>A0A0F9B0D7_9ZZZZ</name>
<dbReference type="Pfam" id="PF03572">
    <property type="entry name" value="Peptidase_S41"/>
    <property type="match status" value="1"/>
</dbReference>
<evidence type="ECO:0000259" key="1">
    <source>
        <dbReference type="Pfam" id="PF03572"/>
    </source>
</evidence>
<evidence type="ECO:0000313" key="2">
    <source>
        <dbReference type="EMBL" id="KKL15110.1"/>
    </source>
</evidence>
<dbReference type="InterPro" id="IPR029045">
    <property type="entry name" value="ClpP/crotonase-like_dom_sf"/>
</dbReference>
<dbReference type="EMBL" id="LAZR01040191">
    <property type="protein sequence ID" value="KKL15110.1"/>
    <property type="molecule type" value="Genomic_DNA"/>
</dbReference>
<dbReference type="Gene3D" id="3.90.226.10">
    <property type="entry name" value="2-enoyl-CoA Hydratase, Chain A, domain 1"/>
    <property type="match status" value="1"/>
</dbReference>
<comment type="caution">
    <text evidence="2">The sequence shown here is derived from an EMBL/GenBank/DDBJ whole genome shotgun (WGS) entry which is preliminary data.</text>
</comment>
<feature type="non-terminal residue" evidence="2">
    <location>
        <position position="1"/>
    </location>
</feature>
<gene>
    <name evidence="2" type="ORF">LCGC14_2508860</name>
</gene>
<organism evidence="2">
    <name type="scientific">marine sediment metagenome</name>
    <dbReference type="NCBI Taxonomy" id="412755"/>
    <lineage>
        <taxon>unclassified sequences</taxon>
        <taxon>metagenomes</taxon>
        <taxon>ecological metagenomes</taxon>
    </lineage>
</organism>
<dbReference type="SUPFAM" id="SSF52096">
    <property type="entry name" value="ClpP/crotonase"/>
    <property type="match status" value="1"/>
</dbReference>
<sequence length="184" mass="20355">IVLTRGRNLQETQRSNARNGDITKGKKIAVLINGGSASASEIVAGDSVRWRIADHTDYPQSEGWTLKYELVGINTQSITAVWQTSGDDKDNWGTAVAEGIASWQDTSAWQEEDVTTKTGRYLKVEIVDTEVDPPNILFGASFSPFVIFDVFGTEVPADVRQSRCGFRPIQGADRLRGLRRNAFY</sequence>
<dbReference type="InterPro" id="IPR005151">
    <property type="entry name" value="Tail-specific_protease"/>
</dbReference>
<dbReference type="GO" id="GO:0008236">
    <property type="term" value="F:serine-type peptidase activity"/>
    <property type="evidence" value="ECO:0007669"/>
    <property type="project" value="InterPro"/>
</dbReference>
<reference evidence="2" key="1">
    <citation type="journal article" date="2015" name="Nature">
        <title>Complex archaea that bridge the gap between prokaryotes and eukaryotes.</title>
        <authorList>
            <person name="Spang A."/>
            <person name="Saw J.H."/>
            <person name="Jorgensen S.L."/>
            <person name="Zaremba-Niedzwiedzka K."/>
            <person name="Martijn J."/>
            <person name="Lind A.E."/>
            <person name="van Eijk R."/>
            <person name="Schleper C."/>
            <person name="Guy L."/>
            <person name="Ettema T.J."/>
        </authorList>
    </citation>
    <scope>NUCLEOTIDE SEQUENCE</scope>
</reference>
<dbReference type="AlphaFoldDB" id="A0A0F9B0D7"/>
<protein>
    <recommendedName>
        <fullName evidence="1">Tail specific protease domain-containing protein</fullName>
    </recommendedName>
</protein>